<dbReference type="PRINTS" id="PR01012">
    <property type="entry name" value="NRPEPTIDEYR"/>
</dbReference>
<dbReference type="PROSITE" id="PS00237">
    <property type="entry name" value="G_PROTEIN_RECEP_F1_1"/>
    <property type="match status" value="1"/>
</dbReference>
<dbReference type="GO" id="GO:0005886">
    <property type="term" value="C:plasma membrane"/>
    <property type="evidence" value="ECO:0007669"/>
    <property type="project" value="UniProtKB-SubCell"/>
</dbReference>
<evidence type="ECO:0000256" key="12">
    <source>
        <dbReference type="ARBA" id="ARBA00025736"/>
    </source>
</evidence>
<dbReference type="Pfam" id="PF00001">
    <property type="entry name" value="7tm_1"/>
    <property type="match status" value="1"/>
</dbReference>
<dbReference type="Proteomes" id="UP000472273">
    <property type="component" value="Unplaced"/>
</dbReference>
<dbReference type="InterPro" id="IPR000826">
    <property type="entry name" value="Formyl_rcpt-rel"/>
</dbReference>
<dbReference type="PANTHER" id="PTHR24225:SF72">
    <property type="entry name" value="G-PROTEIN COUPLED RECEPTORS FAMILY 1 PROFILE DOMAIN-CONTAINING PROTEIN-RELATED"/>
    <property type="match status" value="1"/>
</dbReference>
<comment type="similarity">
    <text evidence="12">Belongs to the chemokine-like receptor (CMKLR) family.</text>
</comment>
<dbReference type="Gene3D" id="1.20.1070.10">
    <property type="entry name" value="Rhodopsin 7-helix transmembrane proteins"/>
    <property type="match status" value="1"/>
</dbReference>
<evidence type="ECO:0000256" key="14">
    <source>
        <dbReference type="SAM" id="Phobius"/>
    </source>
</evidence>
<keyword evidence="8 14" id="KW-0472">Membrane</keyword>
<evidence type="ECO:0000256" key="4">
    <source>
        <dbReference type="ARBA" id="ARBA00022553"/>
    </source>
</evidence>
<dbReference type="GO" id="GO:0004875">
    <property type="term" value="F:complement receptor activity"/>
    <property type="evidence" value="ECO:0007669"/>
    <property type="project" value="TreeGrafter"/>
</dbReference>
<evidence type="ECO:0000256" key="9">
    <source>
        <dbReference type="ARBA" id="ARBA00023170"/>
    </source>
</evidence>
<dbReference type="InterPro" id="IPR017452">
    <property type="entry name" value="GPCR_Rhodpsn_7TM"/>
</dbReference>
<keyword evidence="4" id="KW-0597">Phosphoprotein</keyword>
<dbReference type="GeneTree" id="ENSGT00950000182966"/>
<feature type="transmembrane region" description="Helical" evidence="14">
    <location>
        <begin position="26"/>
        <end position="51"/>
    </location>
</feature>
<name>A0A670ZTX0_PSETE</name>
<dbReference type="GO" id="GO:0007204">
    <property type="term" value="P:positive regulation of cytosolic calcium ion concentration"/>
    <property type="evidence" value="ECO:0007669"/>
    <property type="project" value="TreeGrafter"/>
</dbReference>
<feature type="transmembrane region" description="Helical" evidence="14">
    <location>
        <begin position="98"/>
        <end position="119"/>
    </location>
</feature>
<evidence type="ECO:0000256" key="8">
    <source>
        <dbReference type="ARBA" id="ARBA00023136"/>
    </source>
</evidence>
<evidence type="ECO:0000256" key="13">
    <source>
        <dbReference type="RuleBase" id="RU000688"/>
    </source>
</evidence>
<dbReference type="GO" id="GO:0007200">
    <property type="term" value="P:phospholipase C-activating G protein-coupled receptor signaling pathway"/>
    <property type="evidence" value="ECO:0007669"/>
    <property type="project" value="TreeGrafter"/>
</dbReference>
<evidence type="ECO:0000256" key="10">
    <source>
        <dbReference type="ARBA" id="ARBA00023180"/>
    </source>
</evidence>
<dbReference type="SUPFAM" id="SSF81321">
    <property type="entry name" value="Family A G protein-coupled receptor-like"/>
    <property type="match status" value="1"/>
</dbReference>
<reference evidence="16" key="2">
    <citation type="submission" date="2025-09" db="UniProtKB">
        <authorList>
            <consortium name="Ensembl"/>
        </authorList>
    </citation>
    <scope>IDENTIFICATION</scope>
</reference>
<feature type="transmembrane region" description="Helical" evidence="14">
    <location>
        <begin position="63"/>
        <end position="86"/>
    </location>
</feature>
<evidence type="ECO:0000256" key="5">
    <source>
        <dbReference type="ARBA" id="ARBA00022692"/>
    </source>
</evidence>
<evidence type="ECO:0000256" key="1">
    <source>
        <dbReference type="ARBA" id="ARBA00004651"/>
    </source>
</evidence>
<keyword evidence="5 13" id="KW-0812">Transmembrane</keyword>
<dbReference type="PROSITE" id="PS50262">
    <property type="entry name" value="G_PROTEIN_RECEP_F1_2"/>
    <property type="match status" value="1"/>
</dbReference>
<dbReference type="PRINTS" id="PR00237">
    <property type="entry name" value="GPCRRHODOPSN"/>
</dbReference>
<feature type="transmembrane region" description="Helical" evidence="14">
    <location>
        <begin position="273"/>
        <end position="294"/>
    </location>
</feature>
<evidence type="ECO:0000313" key="16">
    <source>
        <dbReference type="Ensembl" id="ENSPTXP00000026233.1"/>
    </source>
</evidence>
<evidence type="ECO:0000256" key="3">
    <source>
        <dbReference type="ARBA" id="ARBA00022475"/>
    </source>
</evidence>
<dbReference type="PANTHER" id="PTHR24225">
    <property type="entry name" value="CHEMOTACTIC RECEPTOR"/>
    <property type="match status" value="1"/>
</dbReference>
<keyword evidence="6 14" id="KW-1133">Transmembrane helix</keyword>
<comment type="similarity">
    <text evidence="2 13">Belongs to the G-protein coupled receptor 1 family.</text>
</comment>
<evidence type="ECO:0000313" key="17">
    <source>
        <dbReference type="Proteomes" id="UP000472273"/>
    </source>
</evidence>
<keyword evidence="17" id="KW-1185">Reference proteome</keyword>
<evidence type="ECO:0000256" key="6">
    <source>
        <dbReference type="ARBA" id="ARBA00022989"/>
    </source>
</evidence>
<feature type="transmembrane region" description="Helical" evidence="14">
    <location>
        <begin position="183"/>
        <end position="205"/>
    </location>
</feature>
<keyword evidence="7 13" id="KW-0297">G-protein coupled receptor</keyword>
<evidence type="ECO:0000256" key="11">
    <source>
        <dbReference type="ARBA" id="ARBA00023224"/>
    </source>
</evidence>
<dbReference type="AlphaFoldDB" id="A0A670ZTX0"/>
<dbReference type="OMA" id="FASQMWR"/>
<evidence type="ECO:0000256" key="2">
    <source>
        <dbReference type="ARBA" id="ARBA00010663"/>
    </source>
</evidence>
<comment type="subcellular location">
    <subcellularLocation>
        <location evidence="1">Cell membrane</location>
        <topology evidence="1">Multi-pass membrane protein</topology>
    </subcellularLocation>
</comment>
<keyword evidence="10" id="KW-0325">Glycoprotein</keyword>
<dbReference type="Ensembl" id="ENSPTXT00000027042.1">
    <property type="protein sequence ID" value="ENSPTXP00000026233.1"/>
    <property type="gene ID" value="ENSPTXG00000018193.1"/>
</dbReference>
<dbReference type="FunFam" id="1.20.1070.10:FF:000109">
    <property type="entry name" value="Leukotriene B4 receptor"/>
    <property type="match status" value="1"/>
</dbReference>
<organism evidence="16 17">
    <name type="scientific">Pseudonaja textilis</name>
    <name type="common">Eastern brown snake</name>
    <dbReference type="NCBI Taxonomy" id="8673"/>
    <lineage>
        <taxon>Eukaryota</taxon>
        <taxon>Metazoa</taxon>
        <taxon>Chordata</taxon>
        <taxon>Craniata</taxon>
        <taxon>Vertebrata</taxon>
        <taxon>Euteleostomi</taxon>
        <taxon>Lepidosauria</taxon>
        <taxon>Squamata</taxon>
        <taxon>Bifurcata</taxon>
        <taxon>Unidentata</taxon>
        <taxon>Episquamata</taxon>
        <taxon>Toxicofera</taxon>
        <taxon>Serpentes</taxon>
        <taxon>Colubroidea</taxon>
        <taxon>Elapidae</taxon>
        <taxon>Hydrophiinae</taxon>
        <taxon>Pseudonaja</taxon>
    </lineage>
</organism>
<keyword evidence="3" id="KW-1003">Cell membrane</keyword>
<dbReference type="GO" id="GO:0006954">
    <property type="term" value="P:inflammatory response"/>
    <property type="evidence" value="ECO:0007669"/>
    <property type="project" value="TreeGrafter"/>
</dbReference>
<dbReference type="GO" id="GO:0004983">
    <property type="term" value="F:neuropeptide Y receptor activity"/>
    <property type="evidence" value="ECO:0007669"/>
    <property type="project" value="InterPro"/>
</dbReference>
<dbReference type="InterPro" id="IPR000611">
    <property type="entry name" value="NPY_rcpt"/>
</dbReference>
<feature type="transmembrane region" description="Helical" evidence="14">
    <location>
        <begin position="140"/>
        <end position="163"/>
    </location>
</feature>
<feature type="domain" description="G-protein coupled receptors family 1 profile" evidence="15">
    <location>
        <begin position="42"/>
        <end position="291"/>
    </location>
</feature>
<keyword evidence="11 13" id="KW-0807">Transducer</keyword>
<protein>
    <recommendedName>
        <fullName evidence="15">G-protein coupled receptors family 1 profile domain-containing protein</fullName>
    </recommendedName>
</protein>
<evidence type="ECO:0000259" key="15">
    <source>
        <dbReference type="PROSITE" id="PS50262"/>
    </source>
</evidence>
<keyword evidence="9 13" id="KW-0675">Receptor</keyword>
<evidence type="ECO:0000256" key="7">
    <source>
        <dbReference type="ARBA" id="ARBA00023040"/>
    </source>
</evidence>
<dbReference type="InterPro" id="IPR000276">
    <property type="entry name" value="GPCR_Rhodpsn"/>
</dbReference>
<feature type="transmembrane region" description="Helical" evidence="14">
    <location>
        <begin position="226"/>
        <end position="253"/>
    </location>
</feature>
<accession>A0A670ZTX0</accession>
<reference evidence="16" key="1">
    <citation type="submission" date="2025-08" db="UniProtKB">
        <authorList>
            <consortium name="Ensembl"/>
        </authorList>
    </citation>
    <scope>IDENTIFICATION</scope>
</reference>
<dbReference type="GO" id="GO:0004974">
    <property type="term" value="F:leukotriene receptor activity"/>
    <property type="evidence" value="ECO:0007669"/>
    <property type="project" value="UniProtKB-ARBA"/>
</dbReference>
<sequence length="339" mass="38581">PSVCKLHLFPITVFFLSFKLNSKAKIIPTMFLTMCFLIGAPGNGLVIWTILSKFPQRSFTIALILNLAVADLLVILTVPFWTYYFVKDWVFGNFMCWFLMYLVCLTVYTSIFSITLMSLHRFAVVVLPFASQRWRKPREVYGIMLAVWLLAGLLSCPYLIFSYKKMPEGKCTDEFYDSDNQQLVFNIVETLFAFVIPFAVLAVCYTYVARKIRTLKNHKEMKTGKLIAAVVGAFFVCWLPYHILNLITISALLLRHAKPEVSQKLLESIKTLANIQATVAFVSSCINPILYAFAARSFRGGLRETNFAKLFEKLRNDTEEKVTKQESVFLVGVLGNSNG</sequence>
<proteinExistence type="inferred from homology"/>